<dbReference type="STRING" id="1844.UG56_001130"/>
<dbReference type="InterPro" id="IPR012349">
    <property type="entry name" value="Split_barrel_FMN-bd"/>
</dbReference>
<reference evidence="3" key="1">
    <citation type="submission" date="2016-10" db="EMBL/GenBank/DDBJ databases">
        <title>Draft Genome Sequence of Nocardioides luteus Strain BAFB, an Alkane-Degrading Bacterium Isolated from JP-7 Polluted Soil.</title>
        <authorList>
            <person name="Brown L."/>
            <person name="Ruiz O.N."/>
            <person name="Gunasekera T."/>
        </authorList>
    </citation>
    <scope>NUCLEOTIDE SEQUENCE [LARGE SCALE GENOMIC DNA]</scope>
    <source>
        <strain evidence="3">BAFB</strain>
    </source>
</reference>
<dbReference type="Gene3D" id="2.30.110.10">
    <property type="entry name" value="Electron Transport, Fmn-binding Protein, Chain A"/>
    <property type="match status" value="1"/>
</dbReference>
<dbReference type="AlphaFoldDB" id="A0A1J4NBL2"/>
<protein>
    <submittedName>
        <fullName evidence="3">Cell entry protein</fullName>
    </submittedName>
</protein>
<dbReference type="GO" id="GO:0016491">
    <property type="term" value="F:oxidoreductase activity"/>
    <property type="evidence" value="ECO:0007669"/>
    <property type="project" value="InterPro"/>
</dbReference>
<dbReference type="RefSeq" id="WP_045549411.1">
    <property type="nucleotide sequence ID" value="NZ_JZDQ02000001.1"/>
</dbReference>
<evidence type="ECO:0000313" key="4">
    <source>
        <dbReference type="Proteomes" id="UP000033772"/>
    </source>
</evidence>
<comment type="similarity">
    <text evidence="1">Belongs to the F420H(2)-dependent quinone reductase family.</text>
</comment>
<comment type="catalytic activity">
    <reaction evidence="2">
        <text>oxidized coenzyme F420-(gamma-L-Glu)(n) + a quinol + H(+) = reduced coenzyme F420-(gamma-L-Glu)(n) + a quinone</text>
        <dbReference type="Rhea" id="RHEA:39663"/>
        <dbReference type="Rhea" id="RHEA-COMP:12939"/>
        <dbReference type="Rhea" id="RHEA-COMP:14378"/>
        <dbReference type="ChEBI" id="CHEBI:15378"/>
        <dbReference type="ChEBI" id="CHEBI:24646"/>
        <dbReference type="ChEBI" id="CHEBI:132124"/>
        <dbReference type="ChEBI" id="CHEBI:133980"/>
        <dbReference type="ChEBI" id="CHEBI:139511"/>
    </reaction>
</comment>
<gene>
    <name evidence="3" type="ORF">UG56_001130</name>
</gene>
<keyword evidence="4" id="KW-1185">Reference proteome</keyword>
<evidence type="ECO:0000256" key="1">
    <source>
        <dbReference type="ARBA" id="ARBA00008710"/>
    </source>
</evidence>
<evidence type="ECO:0000256" key="2">
    <source>
        <dbReference type="ARBA" id="ARBA00049106"/>
    </source>
</evidence>
<dbReference type="GO" id="GO:0070967">
    <property type="term" value="F:coenzyme F420 binding"/>
    <property type="evidence" value="ECO:0007669"/>
    <property type="project" value="TreeGrafter"/>
</dbReference>
<dbReference type="NCBIfam" id="TIGR00026">
    <property type="entry name" value="hi_GC_TIGR00026"/>
    <property type="match status" value="1"/>
</dbReference>
<dbReference type="GO" id="GO:0005886">
    <property type="term" value="C:plasma membrane"/>
    <property type="evidence" value="ECO:0007669"/>
    <property type="project" value="TreeGrafter"/>
</dbReference>
<dbReference type="EMBL" id="JZDQ02000001">
    <property type="protein sequence ID" value="OIJ28861.1"/>
    <property type="molecule type" value="Genomic_DNA"/>
</dbReference>
<name>A0A1J4NBL2_9ACTN</name>
<sequence>MAGSDYKDWNQSIIDEFRANDGNVTSVPFGRGLVLVHHTGAKTGKERVSPVANLHPDADTWLIAASKAGAPENPAWYHNLLAHPETKIETPDEGVVEVEVSELKGAERDEAWERFKAMSPGFGEYEAKTDRVIPVLALRRR</sequence>
<organism evidence="3 4">
    <name type="scientific">Nocardioides luteus</name>
    <dbReference type="NCBI Taxonomy" id="1844"/>
    <lineage>
        <taxon>Bacteria</taxon>
        <taxon>Bacillati</taxon>
        <taxon>Actinomycetota</taxon>
        <taxon>Actinomycetes</taxon>
        <taxon>Propionibacteriales</taxon>
        <taxon>Nocardioidaceae</taxon>
        <taxon>Nocardioides</taxon>
    </lineage>
</organism>
<dbReference type="InterPro" id="IPR004378">
    <property type="entry name" value="F420H2_quin_Rdtase"/>
</dbReference>
<dbReference type="OrthoDB" id="8225825at2"/>
<dbReference type="PANTHER" id="PTHR39428">
    <property type="entry name" value="F420H(2)-DEPENDENT QUINONE REDUCTASE RV1261C"/>
    <property type="match status" value="1"/>
</dbReference>
<proteinExistence type="inferred from homology"/>
<dbReference type="Proteomes" id="UP000033772">
    <property type="component" value="Unassembled WGS sequence"/>
</dbReference>
<dbReference type="PANTHER" id="PTHR39428:SF1">
    <property type="entry name" value="F420H(2)-DEPENDENT QUINONE REDUCTASE RV1261C"/>
    <property type="match status" value="1"/>
</dbReference>
<accession>A0A1J4NBL2</accession>
<evidence type="ECO:0000313" key="3">
    <source>
        <dbReference type="EMBL" id="OIJ28861.1"/>
    </source>
</evidence>
<dbReference type="Pfam" id="PF04075">
    <property type="entry name" value="F420H2_quin_red"/>
    <property type="match status" value="1"/>
</dbReference>
<comment type="caution">
    <text evidence="3">The sequence shown here is derived from an EMBL/GenBank/DDBJ whole genome shotgun (WGS) entry which is preliminary data.</text>
</comment>